<evidence type="ECO:0000313" key="2">
    <source>
        <dbReference type="Proteomes" id="UP001597425"/>
    </source>
</evidence>
<dbReference type="Pfam" id="PF02089">
    <property type="entry name" value="Palm_thioest"/>
    <property type="match status" value="1"/>
</dbReference>
<dbReference type="Proteomes" id="UP001597425">
    <property type="component" value="Unassembled WGS sequence"/>
</dbReference>
<reference evidence="2" key="1">
    <citation type="journal article" date="2019" name="Int. J. Syst. Evol. Microbiol.">
        <title>The Global Catalogue of Microorganisms (GCM) 10K type strain sequencing project: providing services to taxonomists for standard genome sequencing and annotation.</title>
        <authorList>
            <consortium name="The Broad Institute Genomics Platform"/>
            <consortium name="The Broad Institute Genome Sequencing Center for Infectious Disease"/>
            <person name="Wu L."/>
            <person name="Ma J."/>
        </authorList>
    </citation>
    <scope>NUCLEOTIDE SEQUENCE [LARGE SCALE GENOMIC DNA]</scope>
    <source>
        <strain evidence="2">KCTC 12848</strain>
    </source>
</reference>
<organism evidence="1 2">
    <name type="scientific">Microbulbifer halophilus</name>
    <dbReference type="NCBI Taxonomy" id="453963"/>
    <lineage>
        <taxon>Bacteria</taxon>
        <taxon>Pseudomonadati</taxon>
        <taxon>Pseudomonadota</taxon>
        <taxon>Gammaproteobacteria</taxon>
        <taxon>Cellvibrionales</taxon>
        <taxon>Microbulbiferaceae</taxon>
        <taxon>Microbulbifer</taxon>
    </lineage>
</organism>
<keyword evidence="2" id="KW-1185">Reference proteome</keyword>
<dbReference type="Gene3D" id="3.40.50.1820">
    <property type="entry name" value="alpha/beta hydrolase"/>
    <property type="match status" value="1"/>
</dbReference>
<dbReference type="PANTHER" id="PTHR37946:SF1">
    <property type="entry name" value="SLL1969 PROTEIN"/>
    <property type="match status" value="1"/>
</dbReference>
<dbReference type="RefSeq" id="WP_265722372.1">
    <property type="nucleotide sequence ID" value="NZ_JAPIVK010000022.1"/>
</dbReference>
<proteinExistence type="predicted"/>
<dbReference type="PANTHER" id="PTHR37946">
    <property type="entry name" value="SLL1969 PROTEIN"/>
    <property type="match status" value="1"/>
</dbReference>
<evidence type="ECO:0000313" key="1">
    <source>
        <dbReference type="EMBL" id="MFD2311770.1"/>
    </source>
</evidence>
<dbReference type="SUPFAM" id="SSF53474">
    <property type="entry name" value="alpha/beta-Hydrolases"/>
    <property type="match status" value="1"/>
</dbReference>
<protein>
    <submittedName>
        <fullName evidence="1">Esterase/lipase family protein</fullName>
    </submittedName>
</protein>
<gene>
    <name evidence="1" type="ORF">ACFSKX_15180</name>
</gene>
<comment type="caution">
    <text evidence="1">The sequence shown here is derived from an EMBL/GenBank/DDBJ whole genome shotgun (WGS) entry which is preliminary data.</text>
</comment>
<dbReference type="InterPro" id="IPR029058">
    <property type="entry name" value="AB_hydrolase_fold"/>
</dbReference>
<accession>A0ABW5EIB1</accession>
<dbReference type="EMBL" id="JBHUJD010000022">
    <property type="protein sequence ID" value="MFD2311770.1"/>
    <property type="molecule type" value="Genomic_DNA"/>
</dbReference>
<name>A0ABW5EIB1_9GAMM</name>
<sequence>MKTPSRVALLIPGIFDRGWSMHRMQRALDAAGFHAHYLHLKYNSGWYGMEFLSYQLKSQLDALVDKDSTCALVGFSMGGIVARHYLQARGGLDRVHKFVSLSSPHYGSLWAGLLPYSGGRQLRTGSGFLKKLNDGVHSLAPTDPVSIWTRYDITILPHTSSRLPLGAAYEVPVALHRWVPLDERVIDIVVDELGAGLPQP</sequence>